<keyword evidence="11" id="KW-1185">Reference proteome</keyword>
<dbReference type="InterPro" id="IPR004046">
    <property type="entry name" value="GST_C"/>
</dbReference>
<evidence type="ECO:0000313" key="11">
    <source>
        <dbReference type="Proteomes" id="UP001556367"/>
    </source>
</evidence>
<dbReference type="SUPFAM" id="SSF52833">
    <property type="entry name" value="Thioredoxin-like"/>
    <property type="match status" value="1"/>
</dbReference>
<dbReference type="Gene3D" id="1.20.1050.10">
    <property type="match status" value="1"/>
</dbReference>
<evidence type="ECO:0000256" key="2">
    <source>
        <dbReference type="ARBA" id="ARBA00013060"/>
    </source>
</evidence>
<dbReference type="InterPro" id="IPR005442">
    <property type="entry name" value="GST_omega"/>
</dbReference>
<dbReference type="SFLD" id="SFLDG00358">
    <property type="entry name" value="Main_(cytGST)"/>
    <property type="match status" value="1"/>
</dbReference>
<evidence type="ECO:0000256" key="7">
    <source>
        <dbReference type="ARBA" id="ARBA00049544"/>
    </source>
</evidence>
<reference evidence="11" key="1">
    <citation type="submission" date="2024-06" db="EMBL/GenBank/DDBJ databases">
        <title>Multi-omics analyses provide insights into the biosynthesis of the anticancer antibiotic pleurotin in Hohenbuehelia grisea.</title>
        <authorList>
            <person name="Weaver J.A."/>
            <person name="Alberti F."/>
        </authorList>
    </citation>
    <scope>NUCLEOTIDE SEQUENCE [LARGE SCALE GENOMIC DNA]</scope>
    <source>
        <strain evidence="11">T-177</strain>
    </source>
</reference>
<dbReference type="InterPro" id="IPR036282">
    <property type="entry name" value="Glutathione-S-Trfase_C_sf"/>
</dbReference>
<dbReference type="InterPro" id="IPR010987">
    <property type="entry name" value="Glutathione-S-Trfase_C-like"/>
</dbReference>
<dbReference type="SFLD" id="SFLDS00019">
    <property type="entry name" value="Glutathione_Transferase_(cytos"/>
    <property type="match status" value="1"/>
</dbReference>
<evidence type="ECO:0000259" key="8">
    <source>
        <dbReference type="PROSITE" id="PS50404"/>
    </source>
</evidence>
<dbReference type="PROSITE" id="PS50404">
    <property type="entry name" value="GST_NTER"/>
    <property type="match status" value="1"/>
</dbReference>
<evidence type="ECO:0000313" key="10">
    <source>
        <dbReference type="EMBL" id="KAL0955839.1"/>
    </source>
</evidence>
<feature type="domain" description="GST C-terminal" evidence="9">
    <location>
        <begin position="133"/>
        <end position="253"/>
    </location>
</feature>
<dbReference type="Gene3D" id="3.40.30.10">
    <property type="entry name" value="Glutaredoxin"/>
    <property type="match status" value="1"/>
</dbReference>
<dbReference type="PROSITE" id="PS50405">
    <property type="entry name" value="GST_CTER"/>
    <property type="match status" value="1"/>
</dbReference>
<comment type="caution">
    <text evidence="10">The sequence shown here is derived from an EMBL/GenBank/DDBJ whole genome shotgun (WGS) entry which is preliminary data.</text>
</comment>
<dbReference type="EC" id="1.20.4.2" evidence="2"/>
<comment type="catalytic activity">
    <reaction evidence="6">
        <text>methylarsonate + 2 glutathione + H(+) = methylarsonous acid + glutathione disulfide + H2O</text>
        <dbReference type="Rhea" id="RHEA:15969"/>
        <dbReference type="ChEBI" id="CHEBI:15377"/>
        <dbReference type="ChEBI" id="CHEBI:15378"/>
        <dbReference type="ChEBI" id="CHEBI:17826"/>
        <dbReference type="ChEBI" id="CHEBI:33409"/>
        <dbReference type="ChEBI" id="CHEBI:57925"/>
        <dbReference type="ChEBI" id="CHEBI:58297"/>
        <dbReference type="EC" id="1.20.4.2"/>
    </reaction>
</comment>
<evidence type="ECO:0000256" key="3">
    <source>
        <dbReference type="ARBA" id="ARBA00023002"/>
    </source>
</evidence>
<evidence type="ECO:0000256" key="4">
    <source>
        <dbReference type="ARBA" id="ARBA00032186"/>
    </source>
</evidence>
<evidence type="ECO:0000256" key="6">
    <source>
        <dbReference type="ARBA" id="ARBA00048353"/>
    </source>
</evidence>
<organism evidence="10 11">
    <name type="scientific">Hohenbuehelia grisea</name>
    <dbReference type="NCBI Taxonomy" id="104357"/>
    <lineage>
        <taxon>Eukaryota</taxon>
        <taxon>Fungi</taxon>
        <taxon>Dikarya</taxon>
        <taxon>Basidiomycota</taxon>
        <taxon>Agaricomycotina</taxon>
        <taxon>Agaricomycetes</taxon>
        <taxon>Agaricomycetidae</taxon>
        <taxon>Agaricales</taxon>
        <taxon>Pleurotineae</taxon>
        <taxon>Pleurotaceae</taxon>
        <taxon>Hohenbuehelia</taxon>
    </lineage>
</organism>
<dbReference type="CDD" id="cd00570">
    <property type="entry name" value="GST_N_family"/>
    <property type="match status" value="1"/>
</dbReference>
<accession>A0ABR3JJQ3</accession>
<dbReference type="PRINTS" id="PR01625">
    <property type="entry name" value="GSTRNSFRASEO"/>
</dbReference>
<dbReference type="Pfam" id="PF13417">
    <property type="entry name" value="GST_N_3"/>
    <property type="match status" value="1"/>
</dbReference>
<evidence type="ECO:0000256" key="1">
    <source>
        <dbReference type="ARBA" id="ARBA00012436"/>
    </source>
</evidence>
<dbReference type="Proteomes" id="UP001556367">
    <property type="component" value="Unassembled WGS sequence"/>
</dbReference>
<protein>
    <recommendedName>
        <fullName evidence="4">Glutathione-dependent dehydroascorbate reductase</fullName>
        <ecNumber evidence="2">1.20.4.2</ecNumber>
        <ecNumber evidence="1">1.8.5.1</ecNumber>
    </recommendedName>
    <alternativeName>
        <fullName evidence="5">Monomethylarsonic acid reductase</fullName>
    </alternativeName>
</protein>
<dbReference type="PANTHER" id="PTHR43968">
    <property type="match status" value="1"/>
</dbReference>
<dbReference type="InterPro" id="IPR050983">
    <property type="entry name" value="GST_Omega/HSP26"/>
</dbReference>
<name>A0ABR3JJQ3_9AGAR</name>
<dbReference type="InterPro" id="IPR004045">
    <property type="entry name" value="Glutathione_S-Trfase_N"/>
</dbReference>
<comment type="catalytic activity">
    <reaction evidence="7">
        <text>L-dehydroascorbate + 2 glutathione = glutathione disulfide + L-ascorbate</text>
        <dbReference type="Rhea" id="RHEA:24424"/>
        <dbReference type="ChEBI" id="CHEBI:38290"/>
        <dbReference type="ChEBI" id="CHEBI:57925"/>
        <dbReference type="ChEBI" id="CHEBI:58297"/>
        <dbReference type="ChEBI" id="CHEBI:58539"/>
        <dbReference type="EC" id="1.8.5.1"/>
    </reaction>
</comment>
<dbReference type="InterPro" id="IPR036249">
    <property type="entry name" value="Thioredoxin-like_sf"/>
</dbReference>
<dbReference type="SUPFAM" id="SSF47616">
    <property type="entry name" value="GST C-terminal domain-like"/>
    <property type="match status" value="1"/>
</dbReference>
<dbReference type="EC" id="1.8.5.1" evidence="1"/>
<evidence type="ECO:0000259" key="9">
    <source>
        <dbReference type="PROSITE" id="PS50405"/>
    </source>
</evidence>
<dbReference type="Pfam" id="PF00043">
    <property type="entry name" value="GST_C"/>
    <property type="match status" value="1"/>
</dbReference>
<dbReference type="EMBL" id="JASNQZ010000006">
    <property type="protein sequence ID" value="KAL0955839.1"/>
    <property type="molecule type" value="Genomic_DNA"/>
</dbReference>
<feature type="domain" description="GST N-terminal" evidence="8">
    <location>
        <begin position="48"/>
        <end position="126"/>
    </location>
</feature>
<proteinExistence type="predicted"/>
<keyword evidence="3" id="KW-0560">Oxidoreductase</keyword>
<dbReference type="InterPro" id="IPR040079">
    <property type="entry name" value="Glutathione_S-Trfase"/>
</dbReference>
<evidence type="ECO:0000256" key="5">
    <source>
        <dbReference type="ARBA" id="ARBA00032681"/>
    </source>
</evidence>
<dbReference type="PANTHER" id="PTHR43968:SF6">
    <property type="entry name" value="GLUTATHIONE S-TRANSFERASE OMEGA"/>
    <property type="match status" value="1"/>
</dbReference>
<gene>
    <name evidence="10" type="ORF">HGRIS_002041</name>
</gene>
<sequence length="277" mass="31734">MGIPDEHIHPTATGLAAETVQRHQEPQDLVFYAGWVRNKLSLLKVRTAVLILYGMQFCPFVQRTWITLEEKGIPYQYKEVNPYKKEKHFLDINPKGLVPAVEYKGKALYESLVLCELLEEAFPSHTPHILPEDPIERARARIWVDHITKAFLPAVFRLLQAQEADAQDKAREEVYAALRTFAKEIQGPYFLGEQFSLVDIALVPWIVRDYIWAENRGFKRSDVGEGYVKYAALAEKRESVLQTQSDKQHYAEIYGRYLTNEAQSEAAKATRAGTVIP</sequence>